<evidence type="ECO:0000256" key="5">
    <source>
        <dbReference type="ARBA" id="ARBA00022561"/>
    </source>
</evidence>
<keyword evidence="10" id="KW-0687">Ribonucleoprotein</keyword>
<evidence type="ECO:0000313" key="14">
    <source>
        <dbReference type="EMBL" id="AJR28465.1"/>
    </source>
</evidence>
<protein>
    <recommendedName>
        <fullName evidence="3">Nucleoprotein</fullName>
    </recommendedName>
    <alternativeName>
        <fullName evidence="11">Nucleocapsid protein</fullName>
    </alternativeName>
</protein>
<dbReference type="GO" id="GO:0019013">
    <property type="term" value="C:viral nucleocapsid"/>
    <property type="evidence" value="ECO:0007669"/>
    <property type="project" value="UniProtKB-KW"/>
</dbReference>
<reference evidence="14 15" key="1">
    <citation type="journal article" date="2015" name="PLoS Pathog.">
        <title>Evolution of genome size and complexity in the rhabdoviridae.</title>
        <authorList>
            <person name="Walker P.J."/>
            <person name="Firth C."/>
            <person name="Widen S.G."/>
            <person name="Blasdell K.R."/>
            <person name="Guzman H."/>
            <person name="Wood T.G."/>
            <person name="Paradkar P.N."/>
            <person name="Holmes E.C."/>
            <person name="Tesh R.B."/>
            <person name="Vasilakis N."/>
        </authorList>
    </citation>
    <scope>NUCLEOTIDE SEQUENCE [LARGE SCALE GENOMIC DNA]</scope>
    <source>
        <strain evidence="14">Mn936-77</strain>
    </source>
</reference>
<evidence type="ECO:0000256" key="1">
    <source>
        <dbReference type="ARBA" id="ARBA00004192"/>
    </source>
</evidence>
<keyword evidence="8 14" id="KW-0543">Viral nucleoprotein</keyword>
<evidence type="ECO:0000259" key="13">
    <source>
        <dbReference type="Pfam" id="PF00945"/>
    </source>
</evidence>
<comment type="subcellular location">
    <subcellularLocation>
        <location evidence="1">Host cytoplasm</location>
    </subcellularLocation>
    <subcellularLocation>
        <location evidence="2">Virion</location>
    </subcellularLocation>
</comment>
<dbReference type="GO" id="GO:0030430">
    <property type="term" value="C:host cell cytoplasm"/>
    <property type="evidence" value="ECO:0007669"/>
    <property type="project" value="UniProtKB-SubCell"/>
</dbReference>
<keyword evidence="4" id="KW-1139">Helical capsid protein</keyword>
<evidence type="ECO:0000256" key="12">
    <source>
        <dbReference type="SAM" id="MobiDB-lite"/>
    </source>
</evidence>
<evidence type="ECO:0000256" key="8">
    <source>
        <dbReference type="ARBA" id="ARBA00023086"/>
    </source>
</evidence>
<dbReference type="RefSeq" id="YP_009362118.1">
    <property type="nucleotide sequence ID" value="NC_034531.1"/>
</dbReference>
<proteinExistence type="predicted"/>
<dbReference type="GO" id="GO:1990904">
    <property type="term" value="C:ribonucleoprotein complex"/>
    <property type="evidence" value="ECO:0007669"/>
    <property type="project" value="UniProtKB-KW"/>
</dbReference>
<dbReference type="Gene3D" id="1.10.3570.10">
    <property type="entry name" value="Rhabdovirus nucleocapsid protein like domain"/>
    <property type="match status" value="1"/>
</dbReference>
<dbReference type="InterPro" id="IPR035961">
    <property type="entry name" value="Rhabdovirus_nucleoprotein-like"/>
</dbReference>
<dbReference type="Proteomes" id="UP000133552">
    <property type="component" value="Segment"/>
</dbReference>
<evidence type="ECO:0000256" key="6">
    <source>
        <dbReference type="ARBA" id="ARBA00022844"/>
    </source>
</evidence>
<dbReference type="Gene3D" id="1.10.3610.10">
    <property type="entry name" value="Nucleoprotein"/>
    <property type="match status" value="1"/>
</dbReference>
<dbReference type="InterPro" id="IPR000448">
    <property type="entry name" value="Rhabdo_ncapsid"/>
</dbReference>
<evidence type="ECO:0000256" key="11">
    <source>
        <dbReference type="ARBA" id="ARBA00033344"/>
    </source>
</evidence>
<evidence type="ECO:0000256" key="7">
    <source>
        <dbReference type="ARBA" id="ARBA00022884"/>
    </source>
</evidence>
<name>A0A0D3R1X2_9RHAB</name>
<organism evidence="14 15">
    <name type="scientific">Manitoba virus</name>
    <dbReference type="NCBI Taxonomy" id="1272949"/>
    <lineage>
        <taxon>Viruses</taxon>
        <taxon>Riboviria</taxon>
        <taxon>Orthornavirae</taxon>
        <taxon>Negarnaviricota</taxon>
        <taxon>Haploviricotina</taxon>
        <taxon>Monjiviricetes</taxon>
        <taxon>Mononegavirales</taxon>
        <taxon>Rhabdoviridae</taxon>
        <taxon>Alpharhabdovirinae</taxon>
        <taxon>Hapavirus</taxon>
        <taxon>Hapavirus manitoba</taxon>
    </lineage>
</organism>
<feature type="region of interest" description="Disordered" evidence="12">
    <location>
        <begin position="363"/>
        <end position="384"/>
    </location>
</feature>
<dbReference type="EMBL" id="KM205008">
    <property type="protein sequence ID" value="AJR28465.1"/>
    <property type="molecule type" value="Viral_cRNA"/>
</dbReference>
<keyword evidence="15" id="KW-1185">Reference proteome</keyword>
<keyword evidence="6" id="KW-0946">Virion</keyword>
<evidence type="ECO:0000256" key="10">
    <source>
        <dbReference type="ARBA" id="ARBA00023274"/>
    </source>
</evidence>
<dbReference type="InterPro" id="IPR023330">
    <property type="entry name" value="Rhabdovirus_ncapsid_N"/>
</dbReference>
<dbReference type="KEGG" id="vg:37627527"/>
<dbReference type="GeneID" id="37627527"/>
<sequence length="451" mass="51523">MYSLRAKETISFIAPSDRIEAQYPSVYFENNNHHHPTLNVEQSNYSLEEIRRIVHNGILKGTIRVQHAIRYLYLVGVKVSEILDDDWKSFGVSIGDKGDNVNVFSMLNVVEDKSAKLDGEETPNVDEKHDGWMVLYLLFIYRFSRATNATYQSLLVDKLRVQAASAFTGELQLPTPKTTFKSWLNNKNYLKIVAAYDMFFCKFPNNDFAYWRFGTITSRFRDCASLLSLNHLRETAGISGNDLFGWMFMSVLDEESRKMMKEGEELDQSDSYAPYMMDFGLTLKSPYSASACPAVYTWCHFICSWLVSSRSRNARFISDAGVAQLRTNAAIVAYVHSKNYDFELQYTDDPDIISGKVNPNADIDDMIDQSSSNNHGGDYQDDDNQSVASTGTVIEYDELPTSRKPLEWLKFIRARKNQLPPKIERFAIEESQKMVNMRAGSIGKHLYDAYA</sequence>
<keyword evidence="5" id="KW-0167">Capsid protein</keyword>
<dbReference type="InterPro" id="IPR023331">
    <property type="entry name" value="Rhabdovirus_ncapsid_C"/>
</dbReference>
<evidence type="ECO:0000256" key="3">
    <source>
        <dbReference type="ARBA" id="ARBA00014389"/>
    </source>
</evidence>
<evidence type="ECO:0000256" key="2">
    <source>
        <dbReference type="ARBA" id="ARBA00004328"/>
    </source>
</evidence>
<dbReference type="Pfam" id="PF00945">
    <property type="entry name" value="Rhabdo_ncap"/>
    <property type="match status" value="1"/>
</dbReference>
<dbReference type="OrthoDB" id="22890at10239"/>
<keyword evidence="7" id="KW-0694">RNA-binding</keyword>
<dbReference type="GO" id="GO:0003723">
    <property type="term" value="F:RNA binding"/>
    <property type="evidence" value="ECO:0007669"/>
    <property type="project" value="UniProtKB-KW"/>
</dbReference>
<evidence type="ECO:0000256" key="4">
    <source>
        <dbReference type="ARBA" id="ARBA00022497"/>
    </source>
</evidence>
<keyword evidence="9" id="KW-1035">Host cytoplasm</keyword>
<evidence type="ECO:0000313" key="15">
    <source>
        <dbReference type="Proteomes" id="UP000133552"/>
    </source>
</evidence>
<dbReference type="SUPFAM" id="SSF140809">
    <property type="entry name" value="Rhabdovirus nucleoprotein-like"/>
    <property type="match status" value="1"/>
</dbReference>
<evidence type="ECO:0000256" key="9">
    <source>
        <dbReference type="ARBA" id="ARBA00023200"/>
    </source>
</evidence>
<dbReference type="GO" id="GO:0019029">
    <property type="term" value="C:helical viral capsid"/>
    <property type="evidence" value="ECO:0007669"/>
    <property type="project" value="UniProtKB-KW"/>
</dbReference>
<feature type="domain" description="Rhabdovirus nucleocapsid" evidence="13">
    <location>
        <begin position="7"/>
        <end position="433"/>
    </location>
</feature>
<accession>A0A0D3R1X2</accession>